<protein>
    <recommendedName>
        <fullName evidence="3">DUF4382 domain-containing protein</fullName>
    </recommendedName>
</protein>
<organism evidence="1 2">
    <name type="scientific">Eiseniibacteriota bacterium</name>
    <dbReference type="NCBI Taxonomy" id="2212470"/>
    <lineage>
        <taxon>Bacteria</taxon>
        <taxon>Candidatus Eiseniibacteriota</taxon>
    </lineage>
</organism>
<name>A0A956NDT4_UNCEI</name>
<proteinExistence type="predicted"/>
<reference evidence="1" key="2">
    <citation type="journal article" date="2021" name="Microbiome">
        <title>Successional dynamics and alternative stable states in a saline activated sludge microbial community over 9 years.</title>
        <authorList>
            <person name="Wang Y."/>
            <person name="Ye J."/>
            <person name="Ju F."/>
            <person name="Liu L."/>
            <person name="Boyd J.A."/>
            <person name="Deng Y."/>
            <person name="Parks D.H."/>
            <person name="Jiang X."/>
            <person name="Yin X."/>
            <person name="Woodcroft B.J."/>
            <person name="Tyson G.W."/>
            <person name="Hugenholtz P."/>
            <person name="Polz M.F."/>
            <person name="Zhang T."/>
        </authorList>
    </citation>
    <scope>NUCLEOTIDE SEQUENCE</scope>
    <source>
        <strain evidence="1">HKST-UBA02</strain>
    </source>
</reference>
<sequence length="145" mass="15556">MNVIRRVLLLTLLVALAGCSGDDDIYLRVRNASSADYSSVRVRFPSVEVNYGTVEAGGTSGYRKLATAYRYGYVEVESVGDTYRLTPVDYVGEEPLEAGHYTFSLDLYESGLRLTFEAEASSGSGVGGIGLVAPIPPCPSRSSTK</sequence>
<reference evidence="1" key="1">
    <citation type="submission" date="2020-04" db="EMBL/GenBank/DDBJ databases">
        <authorList>
            <person name="Zhang T."/>
        </authorList>
    </citation>
    <scope>NUCLEOTIDE SEQUENCE</scope>
    <source>
        <strain evidence="1">HKST-UBA02</strain>
    </source>
</reference>
<comment type="caution">
    <text evidence="1">The sequence shown here is derived from an EMBL/GenBank/DDBJ whole genome shotgun (WGS) entry which is preliminary data.</text>
</comment>
<dbReference type="EMBL" id="JAGQHS010000083">
    <property type="protein sequence ID" value="MCA9757136.1"/>
    <property type="molecule type" value="Genomic_DNA"/>
</dbReference>
<dbReference type="PROSITE" id="PS51257">
    <property type="entry name" value="PROKAR_LIPOPROTEIN"/>
    <property type="match status" value="1"/>
</dbReference>
<evidence type="ECO:0000313" key="2">
    <source>
        <dbReference type="Proteomes" id="UP000739538"/>
    </source>
</evidence>
<dbReference type="Proteomes" id="UP000739538">
    <property type="component" value="Unassembled WGS sequence"/>
</dbReference>
<evidence type="ECO:0008006" key="3">
    <source>
        <dbReference type="Google" id="ProtNLM"/>
    </source>
</evidence>
<dbReference type="AlphaFoldDB" id="A0A956NDT4"/>
<evidence type="ECO:0000313" key="1">
    <source>
        <dbReference type="EMBL" id="MCA9757136.1"/>
    </source>
</evidence>
<gene>
    <name evidence="1" type="ORF">KDA27_15130</name>
</gene>
<accession>A0A956NDT4</accession>